<dbReference type="PROSITE" id="PS50925">
    <property type="entry name" value="BLUF"/>
    <property type="match status" value="1"/>
</dbReference>
<protein>
    <submittedName>
        <fullName evidence="2">BLUF domain-containing protein</fullName>
    </submittedName>
</protein>
<accession>A0A5B8LG39</accession>
<dbReference type="OrthoDB" id="196105at2"/>
<dbReference type="EMBL" id="CP042306">
    <property type="protein sequence ID" value="QDZ06869.1"/>
    <property type="molecule type" value="Genomic_DNA"/>
</dbReference>
<dbReference type="AlphaFoldDB" id="A0A5B8LG39"/>
<sequence length="135" mass="15030">MIRLLYISTARERHSPAILEDILRMSRRNNTAANVTGLLIAGGNRFLQVLEGPEQSVQSTYDRICQDVRHRAPVVLKREPIKERAFGSWSMGFQAGGPTLPPTAGISDQLAALMEPIEDPTLRAYFEGFVRQHAA</sequence>
<evidence type="ECO:0000259" key="1">
    <source>
        <dbReference type="PROSITE" id="PS50925"/>
    </source>
</evidence>
<dbReference type="RefSeq" id="WP_146569953.1">
    <property type="nucleotide sequence ID" value="NZ_CP042306.1"/>
</dbReference>
<proteinExistence type="predicted"/>
<dbReference type="SUPFAM" id="SSF54975">
    <property type="entry name" value="Acylphosphatase/BLUF domain-like"/>
    <property type="match status" value="1"/>
</dbReference>
<dbReference type="GO" id="GO:0071949">
    <property type="term" value="F:FAD binding"/>
    <property type="evidence" value="ECO:0007669"/>
    <property type="project" value="InterPro"/>
</dbReference>
<dbReference type="Proteomes" id="UP000315673">
    <property type="component" value="Chromosome"/>
</dbReference>
<organism evidence="2 3">
    <name type="scientific">Sphingomonas panacisoli</name>
    <dbReference type="NCBI Taxonomy" id="1813879"/>
    <lineage>
        <taxon>Bacteria</taxon>
        <taxon>Pseudomonadati</taxon>
        <taxon>Pseudomonadota</taxon>
        <taxon>Alphaproteobacteria</taxon>
        <taxon>Sphingomonadales</taxon>
        <taxon>Sphingomonadaceae</taxon>
        <taxon>Sphingomonas</taxon>
    </lineage>
</organism>
<feature type="domain" description="BLUF" evidence="1">
    <location>
        <begin position="1"/>
        <end position="92"/>
    </location>
</feature>
<reference evidence="2 3" key="1">
    <citation type="submission" date="2019-07" db="EMBL/GenBank/DDBJ databases">
        <title>Full genome sequence of Sphingomonas sp. 4R-6-7(HKS19).</title>
        <authorList>
            <person name="Im W.-T."/>
        </authorList>
    </citation>
    <scope>NUCLEOTIDE SEQUENCE [LARGE SCALE GENOMIC DNA]</scope>
    <source>
        <strain evidence="2 3">HKS19</strain>
    </source>
</reference>
<dbReference type="InterPro" id="IPR007024">
    <property type="entry name" value="BLUF_domain"/>
</dbReference>
<dbReference type="SMART" id="SM01034">
    <property type="entry name" value="BLUF"/>
    <property type="match status" value="1"/>
</dbReference>
<name>A0A5B8LG39_9SPHN</name>
<dbReference type="Gene3D" id="3.30.70.100">
    <property type="match status" value="1"/>
</dbReference>
<keyword evidence="3" id="KW-1185">Reference proteome</keyword>
<dbReference type="Pfam" id="PF04940">
    <property type="entry name" value="BLUF"/>
    <property type="match status" value="1"/>
</dbReference>
<dbReference type="KEGG" id="spai:FPZ24_04735"/>
<dbReference type="GO" id="GO:0009882">
    <property type="term" value="F:blue light photoreceptor activity"/>
    <property type="evidence" value="ECO:0007669"/>
    <property type="project" value="InterPro"/>
</dbReference>
<dbReference type="InterPro" id="IPR036046">
    <property type="entry name" value="Acylphosphatase-like_dom_sf"/>
</dbReference>
<gene>
    <name evidence="2" type="ORF">FPZ24_04735</name>
</gene>
<evidence type="ECO:0000313" key="2">
    <source>
        <dbReference type="EMBL" id="QDZ06869.1"/>
    </source>
</evidence>
<evidence type="ECO:0000313" key="3">
    <source>
        <dbReference type="Proteomes" id="UP000315673"/>
    </source>
</evidence>